<keyword evidence="1" id="KW-1133">Transmembrane helix</keyword>
<dbReference type="OrthoDB" id="1668230at2759"/>
<evidence type="ECO:0000256" key="1">
    <source>
        <dbReference type="SAM" id="Phobius"/>
    </source>
</evidence>
<keyword evidence="3" id="KW-1185">Reference proteome</keyword>
<keyword evidence="1" id="KW-0812">Transmembrane</keyword>
<comment type="caution">
    <text evidence="2">The sequence shown here is derived from an EMBL/GenBank/DDBJ whole genome shotgun (WGS) entry which is preliminary data.</text>
</comment>
<dbReference type="AlphaFoldDB" id="A0A1Y2A7H1"/>
<dbReference type="STRING" id="1231657.A0A1Y2A7H1"/>
<gene>
    <name evidence="2" type="ORF">BCR34DRAFT_473343</name>
</gene>
<accession>A0A1Y2A7H1</accession>
<keyword evidence="1" id="KW-0472">Membrane</keyword>
<feature type="non-terminal residue" evidence="2">
    <location>
        <position position="1"/>
    </location>
</feature>
<dbReference type="InterPro" id="IPR011009">
    <property type="entry name" value="Kinase-like_dom_sf"/>
</dbReference>
<feature type="transmembrane region" description="Helical" evidence="1">
    <location>
        <begin position="12"/>
        <end position="29"/>
    </location>
</feature>
<name>A0A1Y2A7H1_9PLEO</name>
<organism evidence="2 3">
    <name type="scientific">Clohesyomyces aquaticus</name>
    <dbReference type="NCBI Taxonomy" id="1231657"/>
    <lineage>
        <taxon>Eukaryota</taxon>
        <taxon>Fungi</taxon>
        <taxon>Dikarya</taxon>
        <taxon>Ascomycota</taxon>
        <taxon>Pezizomycotina</taxon>
        <taxon>Dothideomycetes</taxon>
        <taxon>Pleosporomycetidae</taxon>
        <taxon>Pleosporales</taxon>
        <taxon>Lindgomycetaceae</taxon>
        <taxon>Clohesyomyces</taxon>
    </lineage>
</organism>
<proteinExistence type="predicted"/>
<evidence type="ECO:0000313" key="2">
    <source>
        <dbReference type="EMBL" id="ORY18496.1"/>
    </source>
</evidence>
<dbReference type="EMBL" id="MCFA01000006">
    <property type="protein sequence ID" value="ORY18496.1"/>
    <property type="molecule type" value="Genomic_DNA"/>
</dbReference>
<evidence type="ECO:0008006" key="4">
    <source>
        <dbReference type="Google" id="ProtNLM"/>
    </source>
</evidence>
<dbReference type="Proteomes" id="UP000193144">
    <property type="component" value="Unassembled WGS sequence"/>
</dbReference>
<evidence type="ECO:0000313" key="3">
    <source>
        <dbReference type="Proteomes" id="UP000193144"/>
    </source>
</evidence>
<dbReference type="SUPFAM" id="SSF56112">
    <property type="entry name" value="Protein kinase-like (PK-like)"/>
    <property type="match status" value="1"/>
</dbReference>
<sequence>LTEFNSVKVNLFSLGIVIYIIMTSYYPFYKHLAPKNEEIYTYSTHVQRLYQEGRFLDLSSVLFRNVIAGCCYKRRFETAKEVVISLEAEI</sequence>
<protein>
    <recommendedName>
        <fullName evidence="4">Protein kinase domain-containing protein</fullName>
    </recommendedName>
</protein>
<reference evidence="2 3" key="1">
    <citation type="submission" date="2016-07" db="EMBL/GenBank/DDBJ databases">
        <title>Pervasive Adenine N6-methylation of Active Genes in Fungi.</title>
        <authorList>
            <consortium name="DOE Joint Genome Institute"/>
            <person name="Mondo S.J."/>
            <person name="Dannebaum R.O."/>
            <person name="Kuo R.C."/>
            <person name="Labutti K."/>
            <person name="Haridas S."/>
            <person name="Kuo A."/>
            <person name="Salamov A."/>
            <person name="Ahrendt S.R."/>
            <person name="Lipzen A."/>
            <person name="Sullivan W."/>
            <person name="Andreopoulos W.B."/>
            <person name="Clum A."/>
            <person name="Lindquist E."/>
            <person name="Daum C."/>
            <person name="Ramamoorthy G.K."/>
            <person name="Gryganskyi A."/>
            <person name="Culley D."/>
            <person name="Magnuson J.K."/>
            <person name="James T.Y."/>
            <person name="O'Malley M.A."/>
            <person name="Stajich J.E."/>
            <person name="Spatafora J.W."/>
            <person name="Visel A."/>
            <person name="Grigoriev I.V."/>
        </authorList>
    </citation>
    <scope>NUCLEOTIDE SEQUENCE [LARGE SCALE GENOMIC DNA]</scope>
    <source>
        <strain evidence="2 3">CBS 115471</strain>
    </source>
</reference>